<sequence>MALCYFGRTCEGGNAGLYQVLISGGDDIHIVAEKENTTGSKVSEYGSIIWVKEVYSHVLYFLTNAWLLGQFQYGLTWKNTIFYDVEVLSRTTRV</sequence>
<keyword evidence="2" id="KW-1185">Reference proteome</keyword>
<protein>
    <submittedName>
        <fullName evidence="1">Uncharacterized protein</fullName>
    </submittedName>
</protein>
<dbReference type="Proteomes" id="UP000766486">
    <property type="component" value="Unassembled WGS sequence"/>
</dbReference>
<proteinExistence type="predicted"/>
<comment type="caution">
    <text evidence="1">The sequence shown here is derived from an EMBL/GenBank/DDBJ whole genome shotgun (WGS) entry which is preliminary data.</text>
</comment>
<reference evidence="1 2" key="1">
    <citation type="submission" date="2019-06" db="EMBL/GenBank/DDBJ databases">
        <authorList>
            <person name="Broberg M."/>
        </authorList>
    </citation>
    <scope>NUCLEOTIDE SEQUENCE [LARGE SCALE GENOMIC DNA]</scope>
</reference>
<evidence type="ECO:0000313" key="1">
    <source>
        <dbReference type="EMBL" id="VUC31383.1"/>
    </source>
</evidence>
<dbReference type="EMBL" id="CABFNS010000833">
    <property type="protein sequence ID" value="VUC31383.1"/>
    <property type="molecule type" value="Genomic_DNA"/>
</dbReference>
<accession>A0ABY6UMY1</accession>
<organism evidence="1 2">
    <name type="scientific">Bionectria ochroleuca</name>
    <name type="common">Gliocladium roseum</name>
    <dbReference type="NCBI Taxonomy" id="29856"/>
    <lineage>
        <taxon>Eukaryota</taxon>
        <taxon>Fungi</taxon>
        <taxon>Dikarya</taxon>
        <taxon>Ascomycota</taxon>
        <taxon>Pezizomycotina</taxon>
        <taxon>Sordariomycetes</taxon>
        <taxon>Hypocreomycetidae</taxon>
        <taxon>Hypocreales</taxon>
        <taxon>Bionectriaceae</taxon>
        <taxon>Clonostachys</taxon>
    </lineage>
</organism>
<evidence type="ECO:0000313" key="2">
    <source>
        <dbReference type="Proteomes" id="UP000766486"/>
    </source>
</evidence>
<gene>
    <name evidence="1" type="ORF">CLO192961_LOCUS305373</name>
</gene>
<name>A0ABY6UMY1_BIOOC</name>